<keyword evidence="1" id="KW-0812">Transmembrane</keyword>
<protein>
    <submittedName>
        <fullName evidence="2">Uncharacterized protein</fullName>
    </submittedName>
</protein>
<evidence type="ECO:0000313" key="3">
    <source>
        <dbReference type="Proteomes" id="UP000629287"/>
    </source>
</evidence>
<dbReference type="EMBL" id="JADBGF010000001">
    <property type="protein sequence ID" value="MBE1597190.1"/>
    <property type="molecule type" value="Genomic_DNA"/>
</dbReference>
<reference evidence="2 3" key="1">
    <citation type="submission" date="2020-10" db="EMBL/GenBank/DDBJ databases">
        <title>Sequencing the genomes of 1000 actinobacteria strains.</title>
        <authorList>
            <person name="Klenk H.-P."/>
        </authorList>
    </citation>
    <scope>NUCLEOTIDE SEQUENCE [LARGE SCALE GENOMIC DNA]</scope>
    <source>
        <strain evidence="2 3">DSM 41803</strain>
    </source>
</reference>
<dbReference type="RefSeq" id="WP_046919540.1">
    <property type="nucleotide sequence ID" value="NZ_JADBGF010000001.1"/>
</dbReference>
<sequence length="67" mass="7105">MPRCAWLLIGALTLLLHQTIGIPAVLEAAVAVTAWAMTTPAVLVAIAALAAWHLTNEHPPRTARART</sequence>
<dbReference type="Proteomes" id="UP000629287">
    <property type="component" value="Unassembled WGS sequence"/>
</dbReference>
<dbReference type="AlphaFoldDB" id="A0A8I0P2W1"/>
<comment type="caution">
    <text evidence="2">The sequence shown here is derived from an EMBL/GenBank/DDBJ whole genome shotgun (WGS) entry which is preliminary data.</text>
</comment>
<dbReference type="GeneID" id="86827891"/>
<feature type="transmembrane region" description="Helical" evidence="1">
    <location>
        <begin position="31"/>
        <end position="54"/>
    </location>
</feature>
<proteinExistence type="predicted"/>
<keyword evidence="1" id="KW-1133">Transmembrane helix</keyword>
<keyword evidence="1" id="KW-0472">Membrane</keyword>
<accession>A0A8I0P2W1</accession>
<evidence type="ECO:0000256" key="1">
    <source>
        <dbReference type="SAM" id="Phobius"/>
    </source>
</evidence>
<name>A0A8I0P2W1_9ACTN</name>
<evidence type="ECO:0000313" key="2">
    <source>
        <dbReference type="EMBL" id="MBE1597190.1"/>
    </source>
</evidence>
<keyword evidence="3" id="KW-1185">Reference proteome</keyword>
<gene>
    <name evidence="2" type="ORF">H4687_003319</name>
</gene>
<organism evidence="2 3">
    <name type="scientific">Streptomyces stelliscabiei</name>
    <dbReference type="NCBI Taxonomy" id="146820"/>
    <lineage>
        <taxon>Bacteria</taxon>
        <taxon>Bacillati</taxon>
        <taxon>Actinomycetota</taxon>
        <taxon>Actinomycetes</taxon>
        <taxon>Kitasatosporales</taxon>
        <taxon>Streptomycetaceae</taxon>
        <taxon>Streptomyces</taxon>
    </lineage>
</organism>